<proteinExistence type="predicted"/>
<evidence type="ECO:0000259" key="1">
    <source>
        <dbReference type="Pfam" id="PF01738"/>
    </source>
</evidence>
<evidence type="ECO:0000313" key="2">
    <source>
        <dbReference type="EMBL" id="PMD46450.1"/>
    </source>
</evidence>
<accession>A0A2J6S6Q8</accession>
<dbReference type="EMBL" id="KZ613939">
    <property type="protein sequence ID" value="PMD46450.1"/>
    <property type="molecule type" value="Genomic_DNA"/>
</dbReference>
<dbReference type="AlphaFoldDB" id="A0A2J6S6Q8"/>
<dbReference type="Gene3D" id="3.40.50.1820">
    <property type="entry name" value="alpha/beta hydrolase"/>
    <property type="match status" value="1"/>
</dbReference>
<dbReference type="PANTHER" id="PTHR47668:SF1">
    <property type="entry name" value="DIENELACTONE HYDROLASE DOMAIN-CONTAINING PROTEIN-RELATED"/>
    <property type="match status" value="1"/>
</dbReference>
<dbReference type="Pfam" id="PF01738">
    <property type="entry name" value="DLH"/>
    <property type="match status" value="1"/>
</dbReference>
<dbReference type="PANTHER" id="PTHR47668">
    <property type="entry name" value="DIENELACTONE HYDROLASE FAMILY PROTEIN (AFU_ORTHOLOGUE AFUA_6G01940)"/>
    <property type="match status" value="1"/>
</dbReference>
<reference evidence="2 3" key="1">
    <citation type="submission" date="2016-04" db="EMBL/GenBank/DDBJ databases">
        <title>A degradative enzymes factory behind the ericoid mycorrhizal symbiosis.</title>
        <authorList>
            <consortium name="DOE Joint Genome Institute"/>
            <person name="Martino E."/>
            <person name="Morin E."/>
            <person name="Grelet G."/>
            <person name="Kuo A."/>
            <person name="Kohler A."/>
            <person name="Daghino S."/>
            <person name="Barry K."/>
            <person name="Choi C."/>
            <person name="Cichocki N."/>
            <person name="Clum A."/>
            <person name="Copeland A."/>
            <person name="Hainaut M."/>
            <person name="Haridas S."/>
            <person name="Labutti K."/>
            <person name="Lindquist E."/>
            <person name="Lipzen A."/>
            <person name="Khouja H.-R."/>
            <person name="Murat C."/>
            <person name="Ohm R."/>
            <person name="Olson A."/>
            <person name="Spatafora J."/>
            <person name="Veneault-Fourrey C."/>
            <person name="Henrissat B."/>
            <person name="Grigoriev I."/>
            <person name="Martin F."/>
            <person name="Perotto S."/>
        </authorList>
    </citation>
    <scope>NUCLEOTIDE SEQUENCE [LARGE SCALE GENOMIC DNA]</scope>
    <source>
        <strain evidence="2 3">F</strain>
    </source>
</reference>
<name>A0A2J6S6Q8_HYAVF</name>
<evidence type="ECO:0000313" key="3">
    <source>
        <dbReference type="Proteomes" id="UP000235786"/>
    </source>
</evidence>
<dbReference type="GO" id="GO:0016787">
    <property type="term" value="F:hydrolase activity"/>
    <property type="evidence" value="ECO:0007669"/>
    <property type="project" value="UniProtKB-KW"/>
</dbReference>
<dbReference type="InterPro" id="IPR002925">
    <property type="entry name" value="Dienelactn_hydro"/>
</dbReference>
<dbReference type="InterPro" id="IPR029058">
    <property type="entry name" value="AB_hydrolase_fold"/>
</dbReference>
<keyword evidence="2" id="KW-0378">Hydrolase</keyword>
<protein>
    <submittedName>
        <fullName evidence="2">Dienelactone hydrolase</fullName>
    </submittedName>
</protein>
<feature type="domain" description="Dienelactone hydrolase" evidence="1">
    <location>
        <begin position="35"/>
        <end position="246"/>
    </location>
</feature>
<gene>
    <name evidence="2" type="ORF">L207DRAFT_577312</name>
</gene>
<keyword evidence="3" id="KW-1185">Reference proteome</keyword>
<organism evidence="2 3">
    <name type="scientific">Hyaloscypha variabilis (strain UAMH 11265 / GT02V1 / F)</name>
    <name type="common">Meliniomyces variabilis</name>
    <dbReference type="NCBI Taxonomy" id="1149755"/>
    <lineage>
        <taxon>Eukaryota</taxon>
        <taxon>Fungi</taxon>
        <taxon>Dikarya</taxon>
        <taxon>Ascomycota</taxon>
        <taxon>Pezizomycotina</taxon>
        <taxon>Leotiomycetes</taxon>
        <taxon>Helotiales</taxon>
        <taxon>Hyaloscyphaceae</taxon>
        <taxon>Hyaloscypha</taxon>
        <taxon>Hyaloscypha variabilis</taxon>
    </lineage>
</organism>
<sequence length="247" mass="27084">MEGIDGHSAACCNIPPVISEGYEPRGKYETLGGLKTYVTGPASAKKAILVIYDIFGFFPQTIQGADILAAAGDYQVFMPDFFEGEPADIAWYPPITESQKKALYSWFPSRVPATGVTKIPAVLAEVESTYGKKVWAALGFCWGGKVVALTSGVDTPWKVSAQSHPGMLDAADAAKVTIPMCVLGSEEEKAEDLEAFGNALKEEKHIERFDDQLHGWMSARADLADEEVRKEYERGYKTVLEFFAKHF</sequence>
<dbReference type="SUPFAM" id="SSF53474">
    <property type="entry name" value="alpha/beta-Hydrolases"/>
    <property type="match status" value="1"/>
</dbReference>
<dbReference type="Proteomes" id="UP000235786">
    <property type="component" value="Unassembled WGS sequence"/>
</dbReference>
<dbReference type="OrthoDB" id="2147163at2759"/>